<accession>A0A8B8BXL4</accession>
<dbReference type="GO" id="GO:0005615">
    <property type="term" value="C:extracellular space"/>
    <property type="evidence" value="ECO:0007669"/>
    <property type="project" value="TreeGrafter"/>
</dbReference>
<dbReference type="OrthoDB" id="6129075at2759"/>
<gene>
    <name evidence="3" type="primary">LOC111114043</name>
</gene>
<feature type="coiled-coil region" evidence="1">
    <location>
        <begin position="84"/>
        <end position="139"/>
    </location>
</feature>
<dbReference type="GeneID" id="111114043"/>
<keyword evidence="2" id="KW-1185">Reference proteome</keyword>
<dbReference type="PANTHER" id="PTHR24024">
    <property type="entry name" value="PULMONARY SURFACTANT-ASSOCIATED PROTEIN A"/>
    <property type="match status" value="1"/>
</dbReference>
<organism evidence="2 3">
    <name type="scientific">Crassostrea virginica</name>
    <name type="common">Eastern oyster</name>
    <dbReference type="NCBI Taxonomy" id="6565"/>
    <lineage>
        <taxon>Eukaryota</taxon>
        <taxon>Metazoa</taxon>
        <taxon>Spiralia</taxon>
        <taxon>Lophotrochozoa</taxon>
        <taxon>Mollusca</taxon>
        <taxon>Bivalvia</taxon>
        <taxon>Autobranchia</taxon>
        <taxon>Pteriomorphia</taxon>
        <taxon>Ostreida</taxon>
        <taxon>Ostreoidea</taxon>
        <taxon>Ostreidae</taxon>
        <taxon>Crassostrea</taxon>
    </lineage>
</organism>
<evidence type="ECO:0000313" key="3">
    <source>
        <dbReference type="RefSeq" id="XP_022308040.1"/>
    </source>
</evidence>
<evidence type="ECO:0000256" key="1">
    <source>
        <dbReference type="SAM" id="Coils"/>
    </source>
</evidence>
<protein>
    <submittedName>
        <fullName evidence="3">Uncharacterized protein LOC111114043</fullName>
    </submittedName>
</protein>
<reference evidence="3" key="1">
    <citation type="submission" date="2025-08" db="UniProtKB">
        <authorList>
            <consortium name="RefSeq"/>
        </authorList>
    </citation>
    <scope>IDENTIFICATION</scope>
    <source>
        <tissue evidence="3">Whole sample</tissue>
    </source>
</reference>
<name>A0A8B8BXL4_CRAVI</name>
<keyword evidence="1" id="KW-0175">Coiled coil</keyword>
<dbReference type="InterPro" id="IPR051077">
    <property type="entry name" value="Ca-dependent_lectin"/>
</dbReference>
<dbReference type="KEGG" id="cvn:111114043"/>
<sequence>MVPAKLTCPQNWTLQYHGYLGAGHYADQASEFICIDSDADLCRTAFPEKEVDKRLLVGDAQTDSSQLISLQREIQTLKTKIVEVDVHQSQIQLINAQISQLQQENNAQKLQISQLQQDNNALKLQISQLQQDNNALKLQGSSHQEVQLLTSKIATLETTVNDVVGKNQLQHSGSTSFPIWGRKSCPAINGTETVYTGITGGKYHDHTGSGTNTLCMPHDPDSPPSDFPTTTYSGRDAWLYGSEYQFTYKNVAIDDDIPCAICKVTPATTTMMVPAKLTCPQNWTLQYHGYLGASYHLDQASEFICIDSDPEYIEGSRQLNNDGLLIYPVKTGCNSLPCPKYKSGRYSPCAVCTF</sequence>
<dbReference type="RefSeq" id="XP_022308040.1">
    <property type="nucleotide sequence ID" value="XM_022452332.1"/>
</dbReference>
<proteinExistence type="predicted"/>
<dbReference type="Gene3D" id="1.20.5.1700">
    <property type="match status" value="1"/>
</dbReference>
<dbReference type="Proteomes" id="UP000694844">
    <property type="component" value="Chromosome 9"/>
</dbReference>
<dbReference type="AlphaFoldDB" id="A0A8B8BXL4"/>
<evidence type="ECO:0000313" key="2">
    <source>
        <dbReference type="Proteomes" id="UP000694844"/>
    </source>
</evidence>
<dbReference type="PANTHER" id="PTHR24024:SF18">
    <property type="entry name" value="SHORT-CHAIN COLLAGEN C4-LIKE"/>
    <property type="match status" value="1"/>
</dbReference>